<keyword evidence="3" id="KW-1185">Reference proteome</keyword>
<feature type="region of interest" description="Disordered" evidence="1">
    <location>
        <begin position="586"/>
        <end position="605"/>
    </location>
</feature>
<proteinExistence type="predicted"/>
<evidence type="ECO:0000313" key="3">
    <source>
        <dbReference type="Proteomes" id="UP000612055"/>
    </source>
</evidence>
<dbReference type="EMBL" id="JAEHOE010000119">
    <property type="protein sequence ID" value="KAG2485989.1"/>
    <property type="molecule type" value="Genomic_DNA"/>
</dbReference>
<dbReference type="Proteomes" id="UP000612055">
    <property type="component" value="Unassembled WGS sequence"/>
</dbReference>
<comment type="caution">
    <text evidence="2">The sequence shown here is derived from an EMBL/GenBank/DDBJ whole genome shotgun (WGS) entry which is preliminary data.</text>
</comment>
<name>A0A835XU68_9CHLO</name>
<accession>A0A835XU68</accession>
<organism evidence="2 3">
    <name type="scientific">Edaphochlamys debaryana</name>
    <dbReference type="NCBI Taxonomy" id="47281"/>
    <lineage>
        <taxon>Eukaryota</taxon>
        <taxon>Viridiplantae</taxon>
        <taxon>Chlorophyta</taxon>
        <taxon>core chlorophytes</taxon>
        <taxon>Chlorophyceae</taxon>
        <taxon>CS clade</taxon>
        <taxon>Chlamydomonadales</taxon>
        <taxon>Chlamydomonadales incertae sedis</taxon>
        <taxon>Edaphochlamys</taxon>
    </lineage>
</organism>
<gene>
    <name evidence="2" type="ORF">HYH03_015312</name>
</gene>
<evidence type="ECO:0000313" key="2">
    <source>
        <dbReference type="EMBL" id="KAG2485989.1"/>
    </source>
</evidence>
<protein>
    <submittedName>
        <fullName evidence="2">Uncharacterized protein</fullName>
    </submittedName>
</protein>
<reference evidence="2" key="1">
    <citation type="journal article" date="2020" name="bioRxiv">
        <title>Comparative genomics of Chlamydomonas.</title>
        <authorList>
            <person name="Craig R.J."/>
            <person name="Hasan A.R."/>
            <person name="Ness R.W."/>
            <person name="Keightley P.D."/>
        </authorList>
    </citation>
    <scope>NUCLEOTIDE SEQUENCE</scope>
    <source>
        <strain evidence="2">CCAP 11/70</strain>
    </source>
</reference>
<dbReference type="AlphaFoldDB" id="A0A835XU68"/>
<evidence type="ECO:0000256" key="1">
    <source>
        <dbReference type="SAM" id="MobiDB-lite"/>
    </source>
</evidence>
<sequence length="757" mass="80127">MDALAWQTLITSIAANGKQDLRSSRLAFRALRDGIDGNIPGSLFAPKFAAYNASILTSGDWTKRWSLCKEAALVWLVPKPAAGAAGAEGDGPSWDRAAALASFLASPLESRTRFTSLRVVLERAAGEPVRHAFCAEEVSRLLAALPKLTAVELEAGPGALTTAEAATLYGALAALPHLNSLTLSGYGTDLLEHTADAPWNRSDYDAEADGGAAWESYGDPLYRGIGPLAGSKHLTRLVVRHDDAPGHVGTRESRRRHCSYSHMAVLAAVRALAGSTLQELTVEAYPEALFYPDPDYERDTKHHLLSLLNSLPPSVRRLRVVGVALPYTSCRSNDNPSACLDLDLDSSGGLTSLTLDFDRVACLVEVSNLVKEVLLKSRVIAVAPRHAKAIATKLRLGPLQLTGNLAADDDDDHPFHDREPSPLVAMQDLRSRFKAVESSCFQLGFPGRSSDLLAAARAIGVPEAVELGMRAGGMRLNLSDGRMVRNSGGGASGSQCGSAGGAASGSGSGAGIFGNFRCGVDDQIDAAEAFLRELARNEIVEILPGRSQPLEIAALILRGPLIRRLATEWRCVGAAMEVLDAAARSMRATDGPGSRSRSTTAPEHGGFGKKKFIELHAVVPYTDAVLVECSSWDARLWVTLAAAAALSRAAAADGGQGGEVEAGGPRGDTWPATFAAVQLAMAQGGAGDPGCGVRVEWAEDGHLSGGCGRLAGVSKPAFLQTLQRAWDGADPKLGRMQRFQSVLDLMNRLYKIELDYC</sequence>